<evidence type="ECO:0000313" key="1">
    <source>
        <dbReference type="EMBL" id="KAK2778214.1"/>
    </source>
</evidence>
<gene>
    <name evidence="1" type="ORF">CKAH01_03170</name>
</gene>
<protein>
    <submittedName>
        <fullName evidence="1">Uncharacterized protein</fullName>
    </submittedName>
</protein>
<organism evidence="1 2">
    <name type="scientific">Colletotrichum kahawae</name>
    <name type="common">Coffee berry disease fungus</name>
    <dbReference type="NCBI Taxonomy" id="34407"/>
    <lineage>
        <taxon>Eukaryota</taxon>
        <taxon>Fungi</taxon>
        <taxon>Dikarya</taxon>
        <taxon>Ascomycota</taxon>
        <taxon>Pezizomycotina</taxon>
        <taxon>Sordariomycetes</taxon>
        <taxon>Hypocreomycetidae</taxon>
        <taxon>Glomerellales</taxon>
        <taxon>Glomerellaceae</taxon>
        <taxon>Colletotrichum</taxon>
        <taxon>Colletotrichum gloeosporioides species complex</taxon>
    </lineage>
</organism>
<evidence type="ECO:0000313" key="2">
    <source>
        <dbReference type="Proteomes" id="UP001281614"/>
    </source>
</evidence>
<name>A0AAE0DBW2_COLKA</name>
<keyword evidence="2" id="KW-1185">Reference proteome</keyword>
<accession>A0AAE0DBW2</accession>
<comment type="caution">
    <text evidence="1">The sequence shown here is derived from an EMBL/GenBank/DDBJ whole genome shotgun (WGS) entry which is preliminary data.</text>
</comment>
<dbReference type="AlphaFoldDB" id="A0AAE0DBW2"/>
<sequence length="75" mass="8334">MPCLALPRDCVFGRQCPGPSCCARPSIYAAINSYLDERIPIDFVLRASRNVSTKWTKRPLGRGTPLDSFRLGTGY</sequence>
<dbReference type="EMBL" id="VYYT01000013">
    <property type="protein sequence ID" value="KAK2778214.1"/>
    <property type="molecule type" value="Genomic_DNA"/>
</dbReference>
<reference evidence="1" key="1">
    <citation type="submission" date="2023-02" db="EMBL/GenBank/DDBJ databases">
        <title>Colletotrichum kahawae CIFC_Que2 genome sequencing and assembly.</title>
        <authorList>
            <person name="Baroncelli R."/>
        </authorList>
    </citation>
    <scope>NUCLEOTIDE SEQUENCE</scope>
    <source>
        <strain evidence="1">CIFC_Que2</strain>
    </source>
</reference>
<dbReference type="Proteomes" id="UP001281614">
    <property type="component" value="Unassembled WGS sequence"/>
</dbReference>
<proteinExistence type="predicted"/>